<name>A0A8X6VCL6_TRICX</name>
<evidence type="ECO:0000313" key="2">
    <source>
        <dbReference type="Proteomes" id="UP000887159"/>
    </source>
</evidence>
<keyword evidence="2" id="KW-1185">Reference proteome</keyword>
<gene>
    <name evidence="1" type="ORF">TNCV_4095241</name>
</gene>
<accession>A0A8X6VCL6</accession>
<comment type="caution">
    <text evidence="1">The sequence shown here is derived from an EMBL/GenBank/DDBJ whole genome shotgun (WGS) entry which is preliminary data.</text>
</comment>
<protein>
    <submittedName>
        <fullName evidence="1">Uncharacterized protein</fullName>
    </submittedName>
</protein>
<dbReference type="EMBL" id="BMAU01021276">
    <property type="protein sequence ID" value="GFY07654.1"/>
    <property type="molecule type" value="Genomic_DNA"/>
</dbReference>
<sequence length="76" mass="8269">MSSPEDVTAVRAHFSRGVIGSVTDELYGKTGLYCASTDTNSQKRLFSSDFNSSLVQKIAEDRNILSGPARQPLIYA</sequence>
<dbReference type="Proteomes" id="UP000887159">
    <property type="component" value="Unassembled WGS sequence"/>
</dbReference>
<reference evidence="1" key="1">
    <citation type="submission" date="2020-08" db="EMBL/GenBank/DDBJ databases">
        <title>Multicomponent nature underlies the extraordinary mechanical properties of spider dragline silk.</title>
        <authorList>
            <person name="Kono N."/>
            <person name="Nakamura H."/>
            <person name="Mori M."/>
            <person name="Yoshida Y."/>
            <person name="Ohtoshi R."/>
            <person name="Malay A.D."/>
            <person name="Moran D.A.P."/>
            <person name="Tomita M."/>
            <person name="Numata K."/>
            <person name="Arakawa K."/>
        </authorList>
    </citation>
    <scope>NUCLEOTIDE SEQUENCE</scope>
</reference>
<organism evidence="1 2">
    <name type="scientific">Trichonephila clavipes</name>
    <name type="common">Golden silk orbweaver</name>
    <name type="synonym">Nephila clavipes</name>
    <dbReference type="NCBI Taxonomy" id="2585209"/>
    <lineage>
        <taxon>Eukaryota</taxon>
        <taxon>Metazoa</taxon>
        <taxon>Ecdysozoa</taxon>
        <taxon>Arthropoda</taxon>
        <taxon>Chelicerata</taxon>
        <taxon>Arachnida</taxon>
        <taxon>Araneae</taxon>
        <taxon>Araneomorphae</taxon>
        <taxon>Entelegynae</taxon>
        <taxon>Araneoidea</taxon>
        <taxon>Nephilidae</taxon>
        <taxon>Trichonephila</taxon>
    </lineage>
</organism>
<proteinExistence type="predicted"/>
<dbReference type="AlphaFoldDB" id="A0A8X6VCL6"/>
<evidence type="ECO:0000313" key="1">
    <source>
        <dbReference type="EMBL" id="GFY07654.1"/>
    </source>
</evidence>